<evidence type="ECO:0000256" key="1">
    <source>
        <dbReference type="SAM" id="SignalP"/>
    </source>
</evidence>
<feature type="chain" id="PRO_5028910205" description="DUF6438 domain-containing protein" evidence="1">
    <location>
        <begin position="19"/>
        <end position="259"/>
    </location>
</feature>
<organism evidence="3 4">
    <name type="scientific">Salmonirosea aquatica</name>
    <dbReference type="NCBI Taxonomy" id="2654236"/>
    <lineage>
        <taxon>Bacteria</taxon>
        <taxon>Pseudomonadati</taxon>
        <taxon>Bacteroidota</taxon>
        <taxon>Cytophagia</taxon>
        <taxon>Cytophagales</taxon>
        <taxon>Spirosomataceae</taxon>
        <taxon>Salmonirosea</taxon>
    </lineage>
</organism>
<dbReference type="Pfam" id="PF20033">
    <property type="entry name" value="DUF6438"/>
    <property type="match status" value="1"/>
</dbReference>
<keyword evidence="1" id="KW-0732">Signal</keyword>
<dbReference type="AlphaFoldDB" id="A0A7C9BHW7"/>
<gene>
    <name evidence="3" type="ORF">GBK04_23885</name>
</gene>
<dbReference type="RefSeq" id="WP_152764080.1">
    <property type="nucleotide sequence ID" value="NZ_WHLY01000002.1"/>
</dbReference>
<feature type="signal peptide" evidence="1">
    <location>
        <begin position="1"/>
        <end position="18"/>
    </location>
</feature>
<reference evidence="3 4" key="1">
    <citation type="submission" date="2019-10" db="EMBL/GenBank/DDBJ databases">
        <title>Draft Genome Sequence of Cytophagaceae sp. SJW1-29.</title>
        <authorList>
            <person name="Choi A."/>
        </authorList>
    </citation>
    <scope>NUCLEOTIDE SEQUENCE [LARGE SCALE GENOMIC DNA]</scope>
    <source>
        <strain evidence="3 4">SJW1-29</strain>
    </source>
</reference>
<dbReference type="EMBL" id="WHLY01000002">
    <property type="protein sequence ID" value="MPR36300.1"/>
    <property type="molecule type" value="Genomic_DNA"/>
</dbReference>
<comment type="caution">
    <text evidence="3">The sequence shown here is derived from an EMBL/GenBank/DDBJ whole genome shotgun (WGS) entry which is preliminary data.</text>
</comment>
<dbReference type="InterPro" id="IPR045497">
    <property type="entry name" value="DUF6438"/>
</dbReference>
<evidence type="ECO:0000313" key="4">
    <source>
        <dbReference type="Proteomes" id="UP000479293"/>
    </source>
</evidence>
<protein>
    <recommendedName>
        <fullName evidence="2">DUF6438 domain-containing protein</fullName>
    </recommendedName>
</protein>
<dbReference type="Proteomes" id="UP000479293">
    <property type="component" value="Unassembled WGS sequence"/>
</dbReference>
<accession>A0A7C9BHW7</accession>
<feature type="domain" description="DUF6438" evidence="2">
    <location>
        <begin position="132"/>
        <end position="240"/>
    </location>
</feature>
<evidence type="ECO:0000313" key="3">
    <source>
        <dbReference type="EMBL" id="MPR36300.1"/>
    </source>
</evidence>
<sequence length="259" mass="30092">MKVPFTLLLTLLWGTLSAQNVDIKKAWVGDELEYIKIDSQRVDIEVFGNYRAQKQYYLLGDTLRLYDHYTLSNESFAIEHIRNYDFLITTLTDTNLTLMALDSNALTLTGGKKTIKYRERHLVHQPTLDFEVIKFRSTTCHGTCPSLKLQIDKEKKLLFMGGMYAIKEGYHTGAVPDSLFRSLLDILKLSELDKLKTWEQHVMDAPTYTLEVHYNGQIKYLKNPFLPAVTKELIWYLLKISEKVELTKAQEPFDINFIK</sequence>
<evidence type="ECO:0000259" key="2">
    <source>
        <dbReference type="Pfam" id="PF20033"/>
    </source>
</evidence>
<name>A0A7C9BHW7_9BACT</name>
<keyword evidence="4" id="KW-1185">Reference proteome</keyword>
<proteinExistence type="predicted"/>